<dbReference type="EMBL" id="WUUU01000098">
    <property type="protein sequence ID" value="MXR21284.1"/>
    <property type="molecule type" value="Genomic_DNA"/>
</dbReference>
<dbReference type="GO" id="GO:0015846">
    <property type="term" value="P:polyamine transport"/>
    <property type="evidence" value="ECO:0007669"/>
    <property type="project" value="InterPro"/>
</dbReference>
<gene>
    <name evidence="5" type="ORF">GRX66_11960</name>
</gene>
<keyword evidence="4" id="KW-0574">Periplasm</keyword>
<dbReference type="InterPro" id="IPR006059">
    <property type="entry name" value="SBP"/>
</dbReference>
<dbReference type="RefSeq" id="WP_159526769.1">
    <property type="nucleotide sequence ID" value="NZ_WUUU01000098.1"/>
</dbReference>
<comment type="caution">
    <text evidence="5">The sequence shown here is derived from an EMBL/GenBank/DDBJ whole genome shotgun (WGS) entry which is preliminary data.</text>
</comment>
<accession>A0A6B0SHN6</accession>
<dbReference type="SUPFAM" id="SSF53850">
    <property type="entry name" value="Periplasmic binding protein-like II"/>
    <property type="match status" value="1"/>
</dbReference>
<dbReference type="Proteomes" id="UP000471521">
    <property type="component" value="Unassembled WGS sequence"/>
</dbReference>
<evidence type="ECO:0000313" key="6">
    <source>
        <dbReference type="Proteomes" id="UP000471521"/>
    </source>
</evidence>
<reference evidence="5 6" key="1">
    <citation type="submission" date="2019-12" db="EMBL/GenBank/DDBJ databases">
        <title>Isolation and characterization of three novel carbon monoxide-oxidizing members of Halobacteria from salione crusts and soils.</title>
        <authorList>
            <person name="Myers M.R."/>
            <person name="King G.M."/>
        </authorList>
    </citation>
    <scope>NUCLEOTIDE SEQUENCE [LARGE SCALE GENOMIC DNA]</scope>
    <source>
        <strain evidence="5 6">PCN9</strain>
    </source>
</reference>
<dbReference type="OrthoDB" id="30917at2157"/>
<protein>
    <submittedName>
        <fullName evidence="5">Extracellular solute-binding protein</fullName>
    </submittedName>
</protein>
<sequence>MARTNEDDGTANEPTSSRRAVLGLAAGTGLSAIAGCLNSTGGDGDGTTTQGDDLADKIVLQMEGGTMLDALESEAFGAFEEEFGTSVEVSLRSSQQSGYAKIQAGQAEVDFASVPPFTLYNGTKDDVWEPIDPDEVPNYESNVLDPLKNPVFDPGDSIHGIPHAYGTVGMAYNNNELDDPTSWSACWDSAYDGHVAPEGFGFIRVFTTALEMGMDPNDIGADSSYEEAIEKIWDRVAEQQELVVTNWTSGDEQARLFASKDAWVGEAWGNVIYGAVQDGNDHLSYTIPEEGAYGYTQNHALVKGISDKKRRTVLEFINFLLRDEILQPVTEKLGLPPSTSVTSEEIENLYDYDPQGGEGLKFPDVEYINEHNDEWSQRWESVRGN</sequence>
<evidence type="ECO:0000313" key="5">
    <source>
        <dbReference type="EMBL" id="MXR21284.1"/>
    </source>
</evidence>
<dbReference type="AlphaFoldDB" id="A0A6B0SHN6"/>
<dbReference type="GO" id="GO:0042597">
    <property type="term" value="C:periplasmic space"/>
    <property type="evidence" value="ECO:0007669"/>
    <property type="project" value="UniProtKB-SubCell"/>
</dbReference>
<keyword evidence="6" id="KW-1185">Reference proteome</keyword>
<proteinExistence type="predicted"/>
<dbReference type="PRINTS" id="PR00909">
    <property type="entry name" value="SPERMDNBNDNG"/>
</dbReference>
<keyword evidence="3" id="KW-0732">Signal</keyword>
<evidence type="ECO:0000256" key="3">
    <source>
        <dbReference type="ARBA" id="ARBA00022729"/>
    </source>
</evidence>
<evidence type="ECO:0000256" key="2">
    <source>
        <dbReference type="ARBA" id="ARBA00022448"/>
    </source>
</evidence>
<dbReference type="Gene3D" id="3.40.190.10">
    <property type="entry name" value="Periplasmic binding protein-like II"/>
    <property type="match status" value="2"/>
</dbReference>
<dbReference type="PANTHER" id="PTHR30222:SF2">
    <property type="entry name" value="ABC TRANSPORTER SUBSTRATE-BINDING PROTEIN"/>
    <property type="match status" value="1"/>
</dbReference>
<keyword evidence="2" id="KW-0813">Transport</keyword>
<comment type="subcellular location">
    <subcellularLocation>
        <location evidence="1">Periplasm</location>
    </subcellularLocation>
</comment>
<evidence type="ECO:0000256" key="1">
    <source>
        <dbReference type="ARBA" id="ARBA00004418"/>
    </source>
</evidence>
<organism evidence="5 6">
    <name type="scientific">Halobacterium bonnevillei</name>
    <dbReference type="NCBI Taxonomy" id="2692200"/>
    <lineage>
        <taxon>Archaea</taxon>
        <taxon>Methanobacteriati</taxon>
        <taxon>Methanobacteriota</taxon>
        <taxon>Stenosarchaea group</taxon>
        <taxon>Halobacteria</taxon>
        <taxon>Halobacteriales</taxon>
        <taxon>Halobacteriaceae</taxon>
        <taxon>Halobacterium</taxon>
    </lineage>
</organism>
<dbReference type="InterPro" id="IPR001188">
    <property type="entry name" value="Sperm_putr-bd"/>
</dbReference>
<name>A0A6B0SHN6_9EURY</name>
<dbReference type="PANTHER" id="PTHR30222">
    <property type="entry name" value="SPERMIDINE/PUTRESCINE-BINDING PERIPLASMIC PROTEIN"/>
    <property type="match status" value="1"/>
</dbReference>
<dbReference type="Pfam" id="PF13416">
    <property type="entry name" value="SBP_bac_8"/>
    <property type="match status" value="1"/>
</dbReference>
<dbReference type="GO" id="GO:0019808">
    <property type="term" value="F:polyamine binding"/>
    <property type="evidence" value="ECO:0007669"/>
    <property type="project" value="InterPro"/>
</dbReference>
<evidence type="ECO:0000256" key="4">
    <source>
        <dbReference type="ARBA" id="ARBA00022764"/>
    </source>
</evidence>